<feature type="transmembrane region" description="Helical" evidence="7">
    <location>
        <begin position="77"/>
        <end position="95"/>
    </location>
</feature>
<dbReference type="PANTHER" id="PTHR30238">
    <property type="entry name" value="MEMBRANE BOUND PREDICTED REDOX MODULATOR"/>
    <property type="match status" value="1"/>
</dbReference>
<accession>A0A9Q9IS13</accession>
<evidence type="ECO:0000256" key="1">
    <source>
        <dbReference type="ARBA" id="ARBA00004141"/>
    </source>
</evidence>
<dbReference type="Pfam" id="PF03741">
    <property type="entry name" value="TerC"/>
    <property type="match status" value="1"/>
</dbReference>
<keyword evidence="5 7" id="KW-0472">Membrane</keyword>
<feature type="transmembrane region" description="Helical" evidence="7">
    <location>
        <begin position="250"/>
        <end position="270"/>
    </location>
</feature>
<feature type="transmembrane region" description="Helical" evidence="7">
    <location>
        <begin position="6"/>
        <end position="25"/>
    </location>
</feature>
<feature type="transmembrane region" description="Helical" evidence="7">
    <location>
        <begin position="37"/>
        <end position="57"/>
    </location>
</feature>
<dbReference type="GO" id="GO:0016020">
    <property type="term" value="C:membrane"/>
    <property type="evidence" value="ECO:0007669"/>
    <property type="project" value="UniProtKB-SubCell"/>
</dbReference>
<feature type="transmembrane region" description="Helical" evidence="7">
    <location>
        <begin position="193"/>
        <end position="217"/>
    </location>
</feature>
<feature type="transmembrane region" description="Helical" evidence="7">
    <location>
        <begin position="223"/>
        <end position="243"/>
    </location>
</feature>
<dbReference type="KEGG" id="daur:Daura_23560"/>
<evidence type="ECO:0000256" key="2">
    <source>
        <dbReference type="ARBA" id="ARBA00007511"/>
    </source>
</evidence>
<dbReference type="EMBL" id="CP073767">
    <property type="protein sequence ID" value="UWZ58880.1"/>
    <property type="molecule type" value="Genomic_DNA"/>
</dbReference>
<comment type="similarity">
    <text evidence="2">Belongs to the TerC family.</text>
</comment>
<feature type="compositionally biased region" description="Basic and acidic residues" evidence="6">
    <location>
        <begin position="307"/>
        <end position="322"/>
    </location>
</feature>
<evidence type="ECO:0000256" key="6">
    <source>
        <dbReference type="SAM" id="MobiDB-lite"/>
    </source>
</evidence>
<dbReference type="NCBIfam" id="TIGR03718">
    <property type="entry name" value="R_switched_Alx"/>
    <property type="match status" value="1"/>
</dbReference>
<evidence type="ECO:0000256" key="5">
    <source>
        <dbReference type="ARBA" id="ARBA00023136"/>
    </source>
</evidence>
<evidence type="ECO:0000256" key="7">
    <source>
        <dbReference type="SAM" id="Phobius"/>
    </source>
</evidence>
<feature type="transmembrane region" description="Helical" evidence="7">
    <location>
        <begin position="276"/>
        <end position="297"/>
    </location>
</feature>
<dbReference type="InterPro" id="IPR022369">
    <property type="entry name" value="Integral_membrane_TerC_rswitch"/>
</dbReference>
<dbReference type="RefSeq" id="WP_052387298.1">
    <property type="nucleotide sequence ID" value="NZ_CP073767.1"/>
</dbReference>
<dbReference type="AlphaFoldDB" id="A0A9Q9IS13"/>
<reference evidence="8" key="1">
    <citation type="submission" date="2021-04" db="EMBL/GenBank/DDBJ databases">
        <title>Dactylosporangium aurantiacum NRRL B-8018 full assembly.</title>
        <authorList>
            <person name="Hartkoorn R.C."/>
            <person name="Beaudoing E."/>
            <person name="Hot D."/>
        </authorList>
    </citation>
    <scope>NUCLEOTIDE SEQUENCE</scope>
    <source>
        <strain evidence="8">NRRL B-8018</strain>
    </source>
</reference>
<feature type="transmembrane region" description="Helical" evidence="7">
    <location>
        <begin position="130"/>
        <end position="147"/>
    </location>
</feature>
<evidence type="ECO:0000313" key="8">
    <source>
        <dbReference type="EMBL" id="UWZ58880.1"/>
    </source>
</evidence>
<keyword evidence="9" id="KW-1185">Reference proteome</keyword>
<dbReference type="PANTHER" id="PTHR30238:SF0">
    <property type="entry name" value="THYLAKOID MEMBRANE PROTEIN TERC, CHLOROPLASTIC"/>
    <property type="match status" value="1"/>
</dbReference>
<dbReference type="OrthoDB" id="5242957at2"/>
<keyword evidence="3 7" id="KW-0812">Transmembrane</keyword>
<protein>
    <submittedName>
        <fullName evidence="8">TerC family protein</fullName>
    </submittedName>
</protein>
<organism evidence="8 9">
    <name type="scientific">Dactylosporangium aurantiacum</name>
    <dbReference type="NCBI Taxonomy" id="35754"/>
    <lineage>
        <taxon>Bacteria</taxon>
        <taxon>Bacillati</taxon>
        <taxon>Actinomycetota</taxon>
        <taxon>Actinomycetes</taxon>
        <taxon>Micromonosporales</taxon>
        <taxon>Micromonosporaceae</taxon>
        <taxon>Dactylosporangium</taxon>
    </lineage>
</organism>
<evidence type="ECO:0000256" key="3">
    <source>
        <dbReference type="ARBA" id="ARBA00022692"/>
    </source>
</evidence>
<keyword evidence="4 7" id="KW-1133">Transmembrane helix</keyword>
<sequence length="322" mass="35453">MQVPLWAWAAVLAAILAMLSIDLLAHRRPHEVRTREAAIWSAVWLTLGLGFGLVVWAGWGAQQAGEYYAGYLIEKSLAVDNVFVFALIFTAFAVPRAYQHRVLFFGVVGALVMRAVFIAAGAALIETFHWVLYLFGALLVVTAWKMYRSRNDHADPSTGRVWRLLTRVVPSTDRYHGQRFLVRDAGRLVATPLLLVLLLVEFTDLIFAVDSIPAIFAVTTEPFLVFTSNAFAILGLRALYFLLADLMHRFTYLKTGLAVILAFVGVKMLLIDVVKVPIAVSLGVIAGVLLVSVVASLRTTASTAPPPERHRADGEAEPLRRG</sequence>
<feature type="region of interest" description="Disordered" evidence="6">
    <location>
        <begin position="302"/>
        <end position="322"/>
    </location>
</feature>
<name>A0A9Q9IS13_9ACTN</name>
<feature type="transmembrane region" description="Helical" evidence="7">
    <location>
        <begin position="102"/>
        <end position="124"/>
    </location>
</feature>
<evidence type="ECO:0000313" key="9">
    <source>
        <dbReference type="Proteomes" id="UP001058003"/>
    </source>
</evidence>
<comment type="subcellular location">
    <subcellularLocation>
        <location evidence="1">Membrane</location>
        <topology evidence="1">Multi-pass membrane protein</topology>
    </subcellularLocation>
</comment>
<gene>
    <name evidence="8" type="ORF">Daura_23560</name>
</gene>
<proteinExistence type="inferred from homology"/>
<evidence type="ECO:0000256" key="4">
    <source>
        <dbReference type="ARBA" id="ARBA00022989"/>
    </source>
</evidence>
<dbReference type="InterPro" id="IPR005496">
    <property type="entry name" value="Integral_membrane_TerC"/>
</dbReference>
<dbReference type="Proteomes" id="UP001058003">
    <property type="component" value="Chromosome"/>
</dbReference>